<dbReference type="AlphaFoldDB" id="A0AAV5R3T1"/>
<dbReference type="PANTHER" id="PTHR10678">
    <property type="entry name" value="26S PROTEASOME NON-ATPASE REGULATORY SUBUNIT 11/COP9 SIGNALOSOME COMPLEX SUBUNIT 2"/>
    <property type="match status" value="1"/>
</dbReference>
<gene>
    <name evidence="1" type="ORF">DAPK24_027630</name>
</gene>
<dbReference type="InterPro" id="IPR050871">
    <property type="entry name" value="26S_Proteasome/COP9_Components"/>
</dbReference>
<dbReference type="EMBL" id="BTGB01000003">
    <property type="protein sequence ID" value="GMM46188.1"/>
    <property type="molecule type" value="Genomic_DNA"/>
</dbReference>
<evidence type="ECO:0000313" key="1">
    <source>
        <dbReference type="EMBL" id="GMM46188.1"/>
    </source>
</evidence>
<sequence length="631" mass="74381">MIKVNDNSNISYQFKSIKQLIKIYELNEDNIDKIIILIDKLFEIFINNTNSIDLSYFKSSLNKIINRIERLNTKDSFDLQIFQKLFDNLQNFNDTSYNKLLIKLQLSISNNLINLNNLNEASIILNNLQSQIIDNHDPFFINIIAFKISILIEKLRLSSDDYKILGELKKYCKLANNLISGIPQSKILGIINDGSGIISLYSHDYLNANIYFQNSFKNFNDFGDIKRIDLLIKFIITSILINNEINPFQSNDFKGFIKNDKINLLLEIYKSYQEVNLKKFNSLINNELVELDLLKDYKIIEKFIPIIQMNLQLNYLSNRIKLFEKVKFDYFMNRMEINDYQYFKKLLLKLYSKGELTNYKINFKHNYIIKRDLHTFINIKPIQYIDNYFRLKECINENCHEEFVQNLKSIKEKKVDNENDKTFDEKSQLQTNNDYFTNINMNMNILNTGQTFSSDKPINEIDIDNIKLECMYSSNTLQNLLNNLYEDKTLKRDLPNHLNIRPTLISYIEEYLRILNNSIPIVDKNDNNNDNKSYINKVNDTRANMELSMLYKDKDKESSSLSSNNYEKDDNIPDIIQHTNMNQLETPHNNDVKLDDDVQLNTKSQKLLQLQLIRDNIASIGSKGDEMMFNV</sequence>
<keyword evidence="2" id="KW-1185">Reference proteome</keyword>
<protein>
    <recommendedName>
        <fullName evidence="3">PCI domain-containing protein</fullName>
    </recommendedName>
</protein>
<organism evidence="1 2">
    <name type="scientific">Pichia kluyveri</name>
    <name type="common">Yeast</name>
    <dbReference type="NCBI Taxonomy" id="36015"/>
    <lineage>
        <taxon>Eukaryota</taxon>
        <taxon>Fungi</taxon>
        <taxon>Dikarya</taxon>
        <taxon>Ascomycota</taxon>
        <taxon>Saccharomycotina</taxon>
        <taxon>Pichiomycetes</taxon>
        <taxon>Pichiales</taxon>
        <taxon>Pichiaceae</taxon>
        <taxon>Pichia</taxon>
    </lineage>
</organism>
<evidence type="ECO:0008006" key="3">
    <source>
        <dbReference type="Google" id="ProtNLM"/>
    </source>
</evidence>
<name>A0AAV5R3T1_PICKL</name>
<accession>A0AAV5R3T1</accession>
<dbReference type="Proteomes" id="UP001378960">
    <property type="component" value="Unassembled WGS sequence"/>
</dbReference>
<reference evidence="1 2" key="1">
    <citation type="journal article" date="2023" name="Elife">
        <title>Identification of key yeast species and microbe-microbe interactions impacting larval growth of Drosophila in the wild.</title>
        <authorList>
            <person name="Mure A."/>
            <person name="Sugiura Y."/>
            <person name="Maeda R."/>
            <person name="Honda K."/>
            <person name="Sakurai N."/>
            <person name="Takahashi Y."/>
            <person name="Watada M."/>
            <person name="Katoh T."/>
            <person name="Gotoh A."/>
            <person name="Gotoh Y."/>
            <person name="Taniguchi I."/>
            <person name="Nakamura K."/>
            <person name="Hayashi T."/>
            <person name="Katayama T."/>
            <person name="Uemura T."/>
            <person name="Hattori Y."/>
        </authorList>
    </citation>
    <scope>NUCLEOTIDE SEQUENCE [LARGE SCALE GENOMIC DNA]</scope>
    <source>
        <strain evidence="1 2">PK-24</strain>
    </source>
</reference>
<proteinExistence type="predicted"/>
<comment type="caution">
    <text evidence="1">The sequence shown here is derived from an EMBL/GenBank/DDBJ whole genome shotgun (WGS) entry which is preliminary data.</text>
</comment>
<evidence type="ECO:0000313" key="2">
    <source>
        <dbReference type="Proteomes" id="UP001378960"/>
    </source>
</evidence>